<gene>
    <name evidence="3" type="ORF">ME0900_02910</name>
</gene>
<sequence length="266" mass="30431">MMDKRQASSFYPHFAIEERPTIDQFVGLFNRLLFTGQSFLTDFLDPRQRQIMETIAGGEAIVQAFGGYEEAEKCRLYISLEWENLRPDDYQVQLFEIEYPQKFASLRHSQILGSLANSGVKTDTFGDIITDGQGRWQFFAEKELAGFFASQIDRMGPVKVRLEEKPLKDRLEAEDNSEIISAVASSMRLDAFLAALSNKSRSQVKEALEAGEVRLNWHEEEKGESLLKVGDILSLRRFGRVKLLSVQPSKKGRLRVEGQFWPAKRQ</sequence>
<dbReference type="InterPro" id="IPR002942">
    <property type="entry name" value="S4_RNA-bd"/>
</dbReference>
<dbReference type="InterPro" id="IPR040591">
    <property type="entry name" value="RqcP2_RBD"/>
</dbReference>
<dbReference type="PROSITE" id="PS50889">
    <property type="entry name" value="S4"/>
    <property type="match status" value="1"/>
</dbReference>
<protein>
    <submittedName>
        <fullName evidence="3">S4-like RNA binding protein</fullName>
    </submittedName>
</protein>
<dbReference type="Gene3D" id="3.10.290.10">
    <property type="entry name" value="RNA-binding S4 domain"/>
    <property type="match status" value="1"/>
</dbReference>
<evidence type="ECO:0000313" key="4">
    <source>
        <dbReference type="Proteomes" id="UP001165243"/>
    </source>
</evidence>
<evidence type="ECO:0000256" key="1">
    <source>
        <dbReference type="PROSITE-ProRule" id="PRU00182"/>
    </source>
</evidence>
<dbReference type="PANTHER" id="PTHR13633:SF3">
    <property type="entry name" value="MITOCHONDRIAL TRANSCRIPTION RESCUE FACTOR 1"/>
    <property type="match status" value="1"/>
</dbReference>
<dbReference type="SMART" id="SM00363">
    <property type="entry name" value="S4"/>
    <property type="match status" value="1"/>
</dbReference>
<dbReference type="Gene3D" id="3.30.70.330">
    <property type="match status" value="1"/>
</dbReference>
<keyword evidence="1" id="KW-0694">RNA-binding</keyword>
<proteinExistence type="predicted"/>
<dbReference type="CDD" id="cd00165">
    <property type="entry name" value="S4"/>
    <property type="match status" value="1"/>
</dbReference>
<name>A0AAV5P9X6_LACDE</name>
<dbReference type="Pfam" id="PF01479">
    <property type="entry name" value="S4"/>
    <property type="match status" value="1"/>
</dbReference>
<dbReference type="Proteomes" id="UP001165243">
    <property type="component" value="Unassembled WGS sequence"/>
</dbReference>
<evidence type="ECO:0000313" key="3">
    <source>
        <dbReference type="EMBL" id="GMB85919.1"/>
    </source>
</evidence>
<dbReference type="InterPro" id="IPR012677">
    <property type="entry name" value="Nucleotide-bd_a/b_plait_sf"/>
</dbReference>
<accession>A0AAV5P9X6</accession>
<dbReference type="PANTHER" id="PTHR13633">
    <property type="entry name" value="MITOCHONDRIAL TRANSCRIPTION RESCUE FACTOR 1"/>
    <property type="match status" value="1"/>
</dbReference>
<evidence type="ECO:0000259" key="2">
    <source>
        <dbReference type="SMART" id="SM00363"/>
    </source>
</evidence>
<dbReference type="InterPro" id="IPR036986">
    <property type="entry name" value="S4_RNA-bd_sf"/>
</dbReference>
<dbReference type="Gene3D" id="3.30.1370.160">
    <property type="match status" value="1"/>
</dbReference>
<dbReference type="Pfam" id="PF17774">
    <property type="entry name" value="YlmH_RBD"/>
    <property type="match status" value="1"/>
</dbReference>
<comment type="caution">
    <text evidence="3">The sequence shown here is derived from an EMBL/GenBank/DDBJ whole genome shotgun (WGS) entry which is preliminary data.</text>
</comment>
<dbReference type="SUPFAM" id="SSF55174">
    <property type="entry name" value="Alpha-L RNA-binding motif"/>
    <property type="match status" value="1"/>
</dbReference>
<dbReference type="AlphaFoldDB" id="A0AAV5P9X6"/>
<feature type="domain" description="RNA-binding S4" evidence="2">
    <location>
        <begin position="187"/>
        <end position="244"/>
    </location>
</feature>
<dbReference type="EMBL" id="BSWK01000001">
    <property type="protein sequence ID" value="GMB85919.1"/>
    <property type="molecule type" value="Genomic_DNA"/>
</dbReference>
<reference evidence="3" key="1">
    <citation type="submission" date="2023-04" db="EMBL/GenBank/DDBJ databases">
        <title>Draft genome sequences of Lactobacillus delbrueckii subsp. bulgaricus ME-900 and ME-901 with improved acid tolerance.</title>
        <authorList>
            <person name="Ishida T."/>
            <person name="Yamamoto E."/>
            <person name="Koizumi A."/>
            <person name="Fujiwara S."/>
            <person name="Makino S."/>
            <person name="Kano H."/>
            <person name="Kimura K."/>
        </authorList>
    </citation>
    <scope>NUCLEOTIDE SEQUENCE</scope>
    <source>
        <strain evidence="3">ME-900</strain>
    </source>
</reference>
<organism evidence="3 4">
    <name type="scientific">Lactobacillus delbrueckii subsp. bulgaricus</name>
    <dbReference type="NCBI Taxonomy" id="1585"/>
    <lineage>
        <taxon>Bacteria</taxon>
        <taxon>Bacillati</taxon>
        <taxon>Bacillota</taxon>
        <taxon>Bacilli</taxon>
        <taxon>Lactobacillales</taxon>
        <taxon>Lactobacillaceae</taxon>
        <taxon>Lactobacillus</taxon>
    </lineage>
</organism>
<dbReference type="GO" id="GO:0003723">
    <property type="term" value="F:RNA binding"/>
    <property type="evidence" value="ECO:0007669"/>
    <property type="project" value="UniProtKB-KW"/>
</dbReference>